<dbReference type="OrthoDB" id="330047at2759"/>
<name>A0A813AFC5_9DINO</name>
<feature type="transmembrane region" description="Helical" evidence="8">
    <location>
        <begin position="66"/>
        <end position="87"/>
    </location>
</feature>
<dbReference type="EMBL" id="CAJNJA010058064">
    <property type="protein sequence ID" value="CAE7864367.1"/>
    <property type="molecule type" value="Genomic_DNA"/>
</dbReference>
<dbReference type="AlphaFoldDB" id="A0A813AFC5"/>
<reference evidence="9" key="1">
    <citation type="submission" date="2021-02" db="EMBL/GenBank/DDBJ databases">
        <authorList>
            <person name="Dougan E. K."/>
            <person name="Rhodes N."/>
            <person name="Thang M."/>
            <person name="Chan C."/>
        </authorList>
    </citation>
    <scope>NUCLEOTIDE SEQUENCE</scope>
</reference>
<comment type="caution">
    <text evidence="9">The sequence shown here is derived from an EMBL/GenBank/DDBJ whole genome shotgun (WGS) entry which is preliminary data.</text>
</comment>
<dbReference type="Proteomes" id="UP000601435">
    <property type="component" value="Unassembled WGS sequence"/>
</dbReference>
<keyword evidence="4 8" id="KW-0812">Transmembrane</keyword>
<comment type="subcellular location">
    <subcellularLocation>
        <location evidence="1">Membrane</location>
        <topology evidence="1">Multi-pass membrane protein</topology>
    </subcellularLocation>
</comment>
<keyword evidence="10" id="KW-1185">Reference proteome</keyword>
<organism evidence="9 10">
    <name type="scientific">Symbiodinium necroappetens</name>
    <dbReference type="NCBI Taxonomy" id="1628268"/>
    <lineage>
        <taxon>Eukaryota</taxon>
        <taxon>Sar</taxon>
        <taxon>Alveolata</taxon>
        <taxon>Dinophyceae</taxon>
        <taxon>Suessiales</taxon>
        <taxon>Symbiodiniaceae</taxon>
        <taxon>Symbiodinium</taxon>
    </lineage>
</organism>
<dbReference type="GO" id="GO:0016020">
    <property type="term" value="C:membrane"/>
    <property type="evidence" value="ECO:0007669"/>
    <property type="project" value="UniProtKB-SubCell"/>
</dbReference>
<dbReference type="GO" id="GO:0006865">
    <property type="term" value="P:amino acid transport"/>
    <property type="evidence" value="ECO:0007669"/>
    <property type="project" value="UniProtKB-KW"/>
</dbReference>
<comment type="similarity">
    <text evidence="2">Belongs to the SLC43A transporter (TC 2.A.1.44) family.</text>
</comment>
<dbReference type="SUPFAM" id="SSF103473">
    <property type="entry name" value="MFS general substrate transporter"/>
    <property type="match status" value="1"/>
</dbReference>
<evidence type="ECO:0000256" key="4">
    <source>
        <dbReference type="ARBA" id="ARBA00022692"/>
    </source>
</evidence>
<accession>A0A813AFC5</accession>
<evidence type="ECO:0000256" key="6">
    <source>
        <dbReference type="ARBA" id="ARBA00022989"/>
    </source>
</evidence>
<evidence type="ECO:0000313" key="10">
    <source>
        <dbReference type="Proteomes" id="UP000601435"/>
    </source>
</evidence>
<evidence type="ECO:0000256" key="7">
    <source>
        <dbReference type="ARBA" id="ARBA00023136"/>
    </source>
</evidence>
<dbReference type="PANTHER" id="PTHR20772">
    <property type="entry name" value="PROTEIN FMP42"/>
    <property type="match status" value="1"/>
</dbReference>
<gene>
    <name evidence="9" type="primary">SLC43A1</name>
    <name evidence="9" type="ORF">SNEC2469_LOCUS27517</name>
</gene>
<evidence type="ECO:0000313" key="9">
    <source>
        <dbReference type="EMBL" id="CAE7864367.1"/>
    </source>
</evidence>
<feature type="transmembrane region" description="Helical" evidence="8">
    <location>
        <begin position="153"/>
        <end position="176"/>
    </location>
</feature>
<proteinExistence type="inferred from homology"/>
<dbReference type="InterPro" id="IPR036259">
    <property type="entry name" value="MFS_trans_sf"/>
</dbReference>
<keyword evidence="3" id="KW-0813">Transport</keyword>
<evidence type="ECO:0000256" key="1">
    <source>
        <dbReference type="ARBA" id="ARBA00004141"/>
    </source>
</evidence>
<evidence type="ECO:0000256" key="3">
    <source>
        <dbReference type="ARBA" id="ARBA00022448"/>
    </source>
</evidence>
<evidence type="ECO:0000256" key="8">
    <source>
        <dbReference type="SAM" id="Phobius"/>
    </source>
</evidence>
<protein>
    <submittedName>
        <fullName evidence="9">SLC43A1 protein</fullName>
    </submittedName>
</protein>
<evidence type="ECO:0000256" key="2">
    <source>
        <dbReference type="ARBA" id="ARBA00006595"/>
    </source>
</evidence>
<feature type="transmembrane region" description="Helical" evidence="8">
    <location>
        <begin position="188"/>
        <end position="208"/>
    </location>
</feature>
<keyword evidence="6 8" id="KW-1133">Transmembrane helix</keyword>
<evidence type="ECO:0000256" key="5">
    <source>
        <dbReference type="ARBA" id="ARBA00022970"/>
    </source>
</evidence>
<feature type="transmembrane region" description="Helical" evidence="8">
    <location>
        <begin position="14"/>
        <end position="35"/>
    </location>
</feature>
<dbReference type="InterPro" id="IPR052599">
    <property type="entry name" value="SLC43A_AATransporter"/>
</dbReference>
<keyword evidence="7 8" id="KW-0472">Membrane</keyword>
<feature type="transmembrane region" description="Helical" evidence="8">
    <location>
        <begin position="124"/>
        <end position="141"/>
    </location>
</feature>
<sequence>MADAGKPEPGLREWVTVINGSIVTFFFTFFFYGWASLQALLEADGVYLAVCAPEEPLCSERTSRMILLYTVDNLVTVVTSAAVALAVDRVGPAKLALLGGLLQASALLLMALSEGSVSSPFDGFLVAFALSGVGGATLMISNLKLAFTVQPRYFAMVMTTINCLIDSSAVTPLGLYRLYLMGLSRFSIFAGYALACLMLSVSLAFCWSGSPMRILKAKSAEELKSAELAETEGQESGSTRPRLHGLSVKEQVYSLEFAFAGVFLTTQLFRCNAYLGINKDLLQSLGDAEQNNLYTQIFSALLPASTLLLPAFDLCMSRGGAPLSGLGLQGVKMTEGRVMLNMSCTWDYVMTGMTGSLTAV</sequence>
<dbReference type="PANTHER" id="PTHR20772:SF2">
    <property type="entry name" value="PROTEIN FMP42"/>
    <property type="match status" value="1"/>
</dbReference>
<keyword evidence="5" id="KW-0029">Amino-acid transport</keyword>